<reference evidence="1 2" key="1">
    <citation type="journal article" date="2019" name="New Phytol.">
        <title>Comparative genomics reveals unique wood-decay strategies and fruiting body development in the Schizophyllaceae.</title>
        <authorList>
            <person name="Almasi E."/>
            <person name="Sahu N."/>
            <person name="Krizsan K."/>
            <person name="Balint B."/>
            <person name="Kovacs G.M."/>
            <person name="Kiss B."/>
            <person name="Cseklye J."/>
            <person name="Drula E."/>
            <person name="Henrissat B."/>
            <person name="Nagy I."/>
            <person name="Chovatia M."/>
            <person name="Adam C."/>
            <person name="LaButti K."/>
            <person name="Lipzen A."/>
            <person name="Riley R."/>
            <person name="Grigoriev I.V."/>
            <person name="Nagy L.G."/>
        </authorList>
    </citation>
    <scope>NUCLEOTIDE SEQUENCE [LARGE SCALE GENOMIC DNA]</scope>
    <source>
        <strain evidence="1 2">NL-1724</strain>
    </source>
</reference>
<dbReference type="EMBL" id="VDMD01000001">
    <property type="protein sequence ID" value="TRM68923.1"/>
    <property type="molecule type" value="Genomic_DNA"/>
</dbReference>
<comment type="caution">
    <text evidence="1">The sequence shown here is derived from an EMBL/GenBank/DDBJ whole genome shotgun (WGS) entry which is preliminary data.</text>
</comment>
<dbReference type="OrthoDB" id="2367075at2759"/>
<dbReference type="Proteomes" id="UP000320762">
    <property type="component" value="Unassembled WGS sequence"/>
</dbReference>
<sequence length="389" mass="42796">MFAAEYIYRRGAVEGLTVRLPNILSIDFERFLSLIYPSAIGECDLYSVDEWTSVLRLATKWSIPRLRALAIREIEPKASALDKIVIAREFVLGSSWLAPAFIAICSSPKWLEYEEAERLGLRSVVEVGRIREEHRNAGVTGCCYDVAAAVLASPILVPSPPVVLSSSPNGSTQDVPVSVAPQLPDSEMANEATAGGTPLTIRSDVASEIQDEQEPSVDPCASSEPLDRALHALNLANCNANHGMPAGTYRIVEELLLNTKVSKGPAAFSYTFSKSRMIPGLAVQRVRLRVAVLVARELLRRSKISTMKNKGLLRMLQRQLEERLGSGIYDVLTVSIPNDKNGSTLLSAVRDGLTEKHLVVREIPSSSYSEWLQLEVTIPRRNEVDTFRV</sequence>
<gene>
    <name evidence="1" type="ORF">BD626DRAFT_420785</name>
</gene>
<protein>
    <recommendedName>
        <fullName evidence="3">BTB domain-containing protein</fullName>
    </recommendedName>
</protein>
<organism evidence="1 2">
    <name type="scientific">Schizophyllum amplum</name>
    <dbReference type="NCBI Taxonomy" id="97359"/>
    <lineage>
        <taxon>Eukaryota</taxon>
        <taxon>Fungi</taxon>
        <taxon>Dikarya</taxon>
        <taxon>Basidiomycota</taxon>
        <taxon>Agaricomycotina</taxon>
        <taxon>Agaricomycetes</taxon>
        <taxon>Agaricomycetidae</taxon>
        <taxon>Agaricales</taxon>
        <taxon>Schizophyllaceae</taxon>
        <taxon>Schizophyllum</taxon>
    </lineage>
</organism>
<proteinExistence type="predicted"/>
<name>A0A550CVY2_9AGAR</name>
<dbReference type="AlphaFoldDB" id="A0A550CVY2"/>
<evidence type="ECO:0000313" key="2">
    <source>
        <dbReference type="Proteomes" id="UP000320762"/>
    </source>
</evidence>
<accession>A0A550CVY2</accession>
<dbReference type="STRING" id="97359.A0A550CVY2"/>
<evidence type="ECO:0000313" key="1">
    <source>
        <dbReference type="EMBL" id="TRM68923.1"/>
    </source>
</evidence>
<keyword evidence="2" id="KW-1185">Reference proteome</keyword>
<evidence type="ECO:0008006" key="3">
    <source>
        <dbReference type="Google" id="ProtNLM"/>
    </source>
</evidence>